<organism evidence="3 4">
    <name type="scientific">Pseudomonas putida ND6</name>
    <dbReference type="NCBI Taxonomy" id="231023"/>
    <lineage>
        <taxon>Bacteria</taxon>
        <taxon>Pseudomonadati</taxon>
        <taxon>Pseudomonadota</taxon>
        <taxon>Gammaproteobacteria</taxon>
        <taxon>Pseudomonadales</taxon>
        <taxon>Pseudomonadaceae</taxon>
        <taxon>Pseudomonas</taxon>
    </lineage>
</organism>
<evidence type="ECO:0000313" key="3">
    <source>
        <dbReference type="EMBL" id="AFK71312.1"/>
    </source>
</evidence>
<dbReference type="InterPro" id="IPR006311">
    <property type="entry name" value="TAT_signal"/>
</dbReference>
<dbReference type="Proteomes" id="UP000005268">
    <property type="component" value="Chromosome"/>
</dbReference>
<sequence>MAAMKAQVVAMTISRRGFIAAVALTGVAVPGALYMQRQRDAEAFAETPGEAVVELADTRLQQLGDTLRGIWRWTAHGKDAQLLGLPDGELELFLDVASNGRGLRGYLDTAERLRSEQEPRYRVMGDLLTDKPGMLRWRLFSTEPGAGQARYECHVVLDEVWGAYGNAGPATLNGRISALDRALSLPVLDNGFLALKRPFPEARERTPLSPQLLAWLISPEHRLFHQLWHASRDKWHKLEEDKQSALRGLGWQPGPRGQERDARGRHKDRNGSGEDFLFMHRHMLGSARALQDLPSWTRFPLPQPELERDRIGFARYFDNHDGNALPPTWLAHDDQEYTQWVRDIKSPDTFHGNFQVWESRYSDPEYLSKLTLGQFGSELELGLHDWLHMRWAAVPRDPSNGMPVPAARTPGDFAERWFEARNDFLGDPFSSHVNPVFWYFHGWIDDRVDDWFRAHERVHPGEIRRLQVNGVPWFAPGRWVAVADPWLGPDTHGCSTVPGLRPGRSVEMDPETMKLALRIIYGNEDLFARLQPRVPQRPWYARNLKVVRPSG</sequence>
<evidence type="ECO:0008006" key="5">
    <source>
        <dbReference type="Google" id="ProtNLM"/>
    </source>
</evidence>
<evidence type="ECO:0000256" key="1">
    <source>
        <dbReference type="ARBA" id="ARBA00022729"/>
    </source>
</evidence>
<dbReference type="InterPro" id="IPR019546">
    <property type="entry name" value="TAT_signal_bac_arc"/>
</dbReference>
<reference evidence="3 4" key="1">
    <citation type="journal article" date="2012" name="J. Bacteriol.">
        <title>Complete Genome Sequence of the Naphthalene-Degrading Pseudomonas putida Strain ND6.</title>
        <authorList>
            <person name="Li S."/>
            <person name="Zhao H."/>
            <person name="Li Y."/>
            <person name="Niu S."/>
            <person name="Cai B."/>
        </authorList>
    </citation>
    <scope>NUCLEOTIDE SEQUENCE [LARGE SCALE GENOMIC DNA]</scope>
    <source>
        <strain evidence="3 4">ND6</strain>
    </source>
</reference>
<gene>
    <name evidence="3" type="ORF">YSA_08399</name>
</gene>
<dbReference type="SUPFAM" id="SSF48056">
    <property type="entry name" value="Di-copper centre-containing domain"/>
    <property type="match status" value="1"/>
</dbReference>
<keyword evidence="1" id="KW-0732">Signal</keyword>
<proteinExistence type="predicted"/>
<name>I3V0P1_PSEPU</name>
<dbReference type="AlphaFoldDB" id="I3V0P1"/>
<evidence type="ECO:0000256" key="2">
    <source>
        <dbReference type="SAM" id="MobiDB-lite"/>
    </source>
</evidence>
<dbReference type="PATRIC" id="fig|231023.4.peg.4043"/>
<dbReference type="PROSITE" id="PS51318">
    <property type="entry name" value="TAT"/>
    <property type="match status" value="1"/>
</dbReference>
<protein>
    <recommendedName>
        <fullName evidence="5">Twin-arginine translocation pathway signal</fullName>
    </recommendedName>
</protein>
<dbReference type="EMBL" id="CP003588">
    <property type="protein sequence ID" value="AFK71312.1"/>
    <property type="molecule type" value="Genomic_DNA"/>
</dbReference>
<accession>I3V0P1</accession>
<dbReference type="HOGENOM" id="CLU_558573_0_0_6"/>
<evidence type="ECO:0000313" key="4">
    <source>
        <dbReference type="Proteomes" id="UP000005268"/>
    </source>
</evidence>
<dbReference type="NCBIfam" id="TIGR01409">
    <property type="entry name" value="TAT_signal_seq"/>
    <property type="match status" value="1"/>
</dbReference>
<dbReference type="InterPro" id="IPR008922">
    <property type="entry name" value="Di-copper_centre_dom_sf"/>
</dbReference>
<feature type="region of interest" description="Disordered" evidence="2">
    <location>
        <begin position="246"/>
        <end position="271"/>
    </location>
</feature>
<dbReference type="KEGG" id="ppi:YSA_08399"/>